<evidence type="ECO:0000313" key="2">
    <source>
        <dbReference type="Proteomes" id="UP000734854"/>
    </source>
</evidence>
<reference evidence="1 2" key="1">
    <citation type="submission" date="2020-08" db="EMBL/GenBank/DDBJ databases">
        <title>Plant Genome Project.</title>
        <authorList>
            <person name="Zhang R.-G."/>
        </authorList>
    </citation>
    <scope>NUCLEOTIDE SEQUENCE [LARGE SCALE GENOMIC DNA]</scope>
    <source>
        <tissue evidence="1">Rhizome</tissue>
    </source>
</reference>
<gene>
    <name evidence="1" type="ORF">ZIOFF_064635</name>
</gene>
<keyword evidence="2" id="KW-1185">Reference proteome</keyword>
<name>A0A8J5EW63_ZINOF</name>
<comment type="caution">
    <text evidence="1">The sequence shown here is derived from an EMBL/GenBank/DDBJ whole genome shotgun (WGS) entry which is preliminary data.</text>
</comment>
<dbReference type="EMBL" id="JACMSC010000018">
    <property type="protein sequence ID" value="KAG6475415.1"/>
    <property type="molecule type" value="Genomic_DNA"/>
</dbReference>
<sequence>MVVRLRREQTIKRRNQDVVLEVIAEGEEDLHFWHTMIALRSNGGGDEQRSRVEAAQNESRNGNVNTILVDHVIGNKWDTYLDLLQADYTEG</sequence>
<accession>A0A8J5EW63</accession>
<protein>
    <submittedName>
        <fullName evidence="1">Uncharacterized protein</fullName>
    </submittedName>
</protein>
<organism evidence="1 2">
    <name type="scientific">Zingiber officinale</name>
    <name type="common">Ginger</name>
    <name type="synonym">Amomum zingiber</name>
    <dbReference type="NCBI Taxonomy" id="94328"/>
    <lineage>
        <taxon>Eukaryota</taxon>
        <taxon>Viridiplantae</taxon>
        <taxon>Streptophyta</taxon>
        <taxon>Embryophyta</taxon>
        <taxon>Tracheophyta</taxon>
        <taxon>Spermatophyta</taxon>
        <taxon>Magnoliopsida</taxon>
        <taxon>Liliopsida</taxon>
        <taxon>Zingiberales</taxon>
        <taxon>Zingiberaceae</taxon>
        <taxon>Zingiber</taxon>
    </lineage>
</organism>
<evidence type="ECO:0000313" key="1">
    <source>
        <dbReference type="EMBL" id="KAG6475415.1"/>
    </source>
</evidence>
<dbReference type="Proteomes" id="UP000734854">
    <property type="component" value="Unassembled WGS sequence"/>
</dbReference>
<dbReference type="AlphaFoldDB" id="A0A8J5EW63"/>
<proteinExistence type="predicted"/>